<reference evidence="1 2" key="1">
    <citation type="submission" date="2023-03" db="EMBL/GenBank/DDBJ databases">
        <title>High recombination rates correlate with genetic variation in Cardiocondyla obscurior ants.</title>
        <authorList>
            <person name="Errbii M."/>
        </authorList>
    </citation>
    <scope>NUCLEOTIDE SEQUENCE [LARGE SCALE GENOMIC DNA]</scope>
    <source>
        <strain evidence="1">Alpha-2009</strain>
        <tissue evidence="1">Whole body</tissue>
    </source>
</reference>
<dbReference type="AlphaFoldDB" id="A0AAW2GZW2"/>
<sequence>MNAFFKEIRRSTLCLIPNSSQFLKYKKSHQMSGKRVKNQRRTDLFKRGVHTIMIVLHLQVSSFNHTIVFHASSSRSDVSTKNEKKTIKLNNIIIKSIFMPLRFALEDEFSCFFDKSFNLLIITETTRFPRKPNVALASSTRSARRDLRIRLRGSSNALETELIKQIAVFSRFAVTEIKAAQVDFKRGTII</sequence>
<evidence type="ECO:0000313" key="1">
    <source>
        <dbReference type="EMBL" id="KAL0132847.1"/>
    </source>
</evidence>
<accession>A0AAW2GZW2</accession>
<name>A0AAW2GZW2_9HYME</name>
<keyword evidence="2" id="KW-1185">Reference proteome</keyword>
<protein>
    <recommendedName>
        <fullName evidence="3">Ribosomal protein S10</fullName>
    </recommendedName>
</protein>
<dbReference type="EMBL" id="JADYXP020000001">
    <property type="protein sequence ID" value="KAL0132847.1"/>
    <property type="molecule type" value="Genomic_DNA"/>
</dbReference>
<evidence type="ECO:0008006" key="3">
    <source>
        <dbReference type="Google" id="ProtNLM"/>
    </source>
</evidence>
<dbReference type="Proteomes" id="UP001430953">
    <property type="component" value="Unassembled WGS sequence"/>
</dbReference>
<gene>
    <name evidence="1" type="ORF">PUN28_000507</name>
</gene>
<proteinExistence type="predicted"/>
<comment type="caution">
    <text evidence="1">The sequence shown here is derived from an EMBL/GenBank/DDBJ whole genome shotgun (WGS) entry which is preliminary data.</text>
</comment>
<evidence type="ECO:0000313" key="2">
    <source>
        <dbReference type="Proteomes" id="UP001430953"/>
    </source>
</evidence>
<organism evidence="1 2">
    <name type="scientific">Cardiocondyla obscurior</name>
    <dbReference type="NCBI Taxonomy" id="286306"/>
    <lineage>
        <taxon>Eukaryota</taxon>
        <taxon>Metazoa</taxon>
        <taxon>Ecdysozoa</taxon>
        <taxon>Arthropoda</taxon>
        <taxon>Hexapoda</taxon>
        <taxon>Insecta</taxon>
        <taxon>Pterygota</taxon>
        <taxon>Neoptera</taxon>
        <taxon>Endopterygota</taxon>
        <taxon>Hymenoptera</taxon>
        <taxon>Apocrita</taxon>
        <taxon>Aculeata</taxon>
        <taxon>Formicoidea</taxon>
        <taxon>Formicidae</taxon>
        <taxon>Myrmicinae</taxon>
        <taxon>Cardiocondyla</taxon>
    </lineage>
</organism>